<keyword evidence="6 7" id="KW-0143">Chaperone</keyword>
<dbReference type="SUPFAM" id="SSF53067">
    <property type="entry name" value="Actin-like ATPase domain"/>
    <property type="match status" value="2"/>
</dbReference>
<comment type="caution">
    <text evidence="10">The sequence shown here is derived from an EMBL/GenBank/DDBJ whole genome shotgun (WGS) entry which is preliminary data.</text>
</comment>
<dbReference type="FunFam" id="1.20.1270.10:FF:000001">
    <property type="entry name" value="Molecular chaperone DnaK"/>
    <property type="match status" value="1"/>
</dbReference>
<dbReference type="HAMAP" id="MF_00332">
    <property type="entry name" value="DnaK"/>
    <property type="match status" value="1"/>
</dbReference>
<comment type="induction">
    <text evidence="7">By stress conditions e.g. heat shock.</text>
</comment>
<evidence type="ECO:0000256" key="2">
    <source>
        <dbReference type="ARBA" id="ARBA00022553"/>
    </source>
</evidence>
<proteinExistence type="evidence at transcript level"/>
<dbReference type="InterPro" id="IPR029047">
    <property type="entry name" value="HSP70_peptide-bd_sf"/>
</dbReference>
<evidence type="ECO:0000256" key="3">
    <source>
        <dbReference type="ARBA" id="ARBA00022741"/>
    </source>
</evidence>
<dbReference type="PROSITE" id="PS00329">
    <property type="entry name" value="HSP70_2"/>
    <property type="match status" value="1"/>
</dbReference>
<dbReference type="InterPro" id="IPR013126">
    <property type="entry name" value="Hsp_70_fam"/>
</dbReference>
<dbReference type="Gene3D" id="3.90.640.10">
    <property type="entry name" value="Actin, Chain A, domain 4"/>
    <property type="match status" value="1"/>
</dbReference>
<evidence type="ECO:0000256" key="4">
    <source>
        <dbReference type="ARBA" id="ARBA00022840"/>
    </source>
</evidence>
<dbReference type="Gene3D" id="2.60.34.10">
    <property type="entry name" value="Substrate Binding Domain Of DNAk, Chain A, domain 1"/>
    <property type="match status" value="1"/>
</dbReference>
<dbReference type="Proteomes" id="UP000231503">
    <property type="component" value="Unassembled WGS sequence"/>
</dbReference>
<evidence type="ECO:0000256" key="1">
    <source>
        <dbReference type="ARBA" id="ARBA00007381"/>
    </source>
</evidence>
<evidence type="ECO:0000256" key="8">
    <source>
        <dbReference type="RuleBase" id="RU003322"/>
    </source>
</evidence>
<dbReference type="PANTHER" id="PTHR19375">
    <property type="entry name" value="HEAT SHOCK PROTEIN 70KDA"/>
    <property type="match status" value="1"/>
</dbReference>
<dbReference type="InterPro" id="IPR043129">
    <property type="entry name" value="ATPase_NBD"/>
</dbReference>
<dbReference type="FunFam" id="3.30.420.40:FF:000004">
    <property type="entry name" value="Molecular chaperone DnaK"/>
    <property type="match status" value="1"/>
</dbReference>
<dbReference type="PROSITE" id="PS01036">
    <property type="entry name" value="HSP70_3"/>
    <property type="match status" value="1"/>
</dbReference>
<reference evidence="11" key="1">
    <citation type="submission" date="2017-09" db="EMBL/GenBank/DDBJ databases">
        <title>Depth-based differentiation of microbial function through sediment-hosted aquifers and enrichment of novel symbionts in the deep terrestrial subsurface.</title>
        <authorList>
            <person name="Probst A.J."/>
            <person name="Ladd B."/>
            <person name="Jarett J.K."/>
            <person name="Geller-Mcgrath D.E."/>
            <person name="Sieber C.M.K."/>
            <person name="Emerson J.B."/>
            <person name="Anantharaman K."/>
            <person name="Thomas B.C."/>
            <person name="Malmstrom R."/>
            <person name="Stieglmeier M."/>
            <person name="Klingl A."/>
            <person name="Woyke T."/>
            <person name="Ryan C.M."/>
            <person name="Banfield J.F."/>
        </authorList>
    </citation>
    <scope>NUCLEOTIDE SEQUENCE [LARGE SCALE GENOMIC DNA]</scope>
</reference>
<feature type="compositionally biased region" description="Basic and acidic residues" evidence="9">
    <location>
        <begin position="618"/>
        <end position="635"/>
    </location>
</feature>
<dbReference type="InterPro" id="IPR029048">
    <property type="entry name" value="HSP70_C_sf"/>
</dbReference>
<dbReference type="SUPFAM" id="SSF100920">
    <property type="entry name" value="Heat shock protein 70kD (HSP70), peptide-binding domain"/>
    <property type="match status" value="1"/>
</dbReference>
<dbReference type="EMBL" id="PFCO01000001">
    <property type="protein sequence ID" value="PIR69881.1"/>
    <property type="molecule type" value="Genomic_DNA"/>
</dbReference>
<evidence type="ECO:0000256" key="7">
    <source>
        <dbReference type="HAMAP-Rule" id="MF_00332"/>
    </source>
</evidence>
<organism evidence="10 11">
    <name type="scientific">Candidatus Niyogibacteria bacterium CG10_big_fil_rev_8_21_14_0_10_46_36</name>
    <dbReference type="NCBI Taxonomy" id="1974726"/>
    <lineage>
        <taxon>Bacteria</taxon>
        <taxon>Candidatus Niyogiibacteriota</taxon>
    </lineage>
</organism>
<evidence type="ECO:0000256" key="5">
    <source>
        <dbReference type="ARBA" id="ARBA00023016"/>
    </source>
</evidence>
<dbReference type="GO" id="GO:0051082">
    <property type="term" value="F:unfolded protein binding"/>
    <property type="evidence" value="ECO:0007669"/>
    <property type="project" value="InterPro"/>
</dbReference>
<dbReference type="Pfam" id="PF00012">
    <property type="entry name" value="HSP70"/>
    <property type="match status" value="1"/>
</dbReference>
<dbReference type="AlphaFoldDB" id="A0A2H0TEB2"/>
<keyword evidence="5 7" id="KW-0346">Stress response</keyword>
<keyword evidence="4 7" id="KW-0067">ATP-binding</keyword>
<dbReference type="InterPro" id="IPR012725">
    <property type="entry name" value="Chaperone_DnaK"/>
</dbReference>
<comment type="similarity">
    <text evidence="1 7 8">Belongs to the heat shock protein 70 family.</text>
</comment>
<gene>
    <name evidence="7" type="primary">dnaK</name>
    <name evidence="10" type="ORF">COU47_00380</name>
</gene>
<dbReference type="GO" id="GO:0140662">
    <property type="term" value="F:ATP-dependent protein folding chaperone"/>
    <property type="evidence" value="ECO:0007669"/>
    <property type="project" value="InterPro"/>
</dbReference>
<name>A0A2H0TEB2_9BACT</name>
<feature type="modified residue" description="Phosphothreonine; by autocatalysis" evidence="7">
    <location>
        <position position="198"/>
    </location>
</feature>
<sequence>MAKILGIDLGTTNSAMAVVEGGEPKILESTEGARTTPSMVALSKSNERLAGLLAKRQAVTNPQNTVYSVKRFIGRKFSDPEVQKDKKLMPYEMRESSAGGVEVKMGEKWYRPEEMSAMILQKLKHDAEAKLGEKIEEAIITVPAYFDDSQRKATKDAGEIAGLKVRRILNEPTAAALAYGFNKKNDEQIVVYDFGGGTFDVSVLEVSNDTIEVKSTDGDTHLGGDDFDQTIIEWLVDEFKKDSGIDISKDTLALQRLKDAAEKAKHELSSTPETEINIPFITSDASGPKHLLVKLSRAKFEDLVGEYISRSIEITKRAVKEAGFEISQIDEIILVGGQTRMPAIQRAVKELFGKEPNKTINPDEVVADGAAVQAGILQGDVKDVLLLDVTPLSLGLETLGGVMTRLIEKNTTVPVERTQVFSTAADNQTSVEIHVLQGEREMAGDNKTLGRFILDGIPPSPRGIPQVEVKFDIDANGILSVSAKDKATGKTQSVRIEGSSGLSKEEVEKMKKDAEAHAEEDKKKRESIDVKNAADTLVYSAEKSLRDAGDKVEAGVRDDVNAKIETLKKLKESGSKEEIENASKELSQALAKIGEVLYKQAQEKEKDGNADTASEGGVKTHDVEHEDVDKKDEQK</sequence>
<evidence type="ECO:0000256" key="6">
    <source>
        <dbReference type="ARBA" id="ARBA00023186"/>
    </source>
</evidence>
<feature type="region of interest" description="Disordered" evidence="9">
    <location>
        <begin position="602"/>
        <end position="635"/>
    </location>
</feature>
<dbReference type="PRINTS" id="PR00301">
    <property type="entry name" value="HEATSHOCK70"/>
</dbReference>
<dbReference type="InterPro" id="IPR018181">
    <property type="entry name" value="Heat_shock_70_CS"/>
</dbReference>
<dbReference type="FunFam" id="3.90.640.10:FF:000003">
    <property type="entry name" value="Molecular chaperone DnaK"/>
    <property type="match status" value="1"/>
</dbReference>
<evidence type="ECO:0000313" key="10">
    <source>
        <dbReference type="EMBL" id="PIR69881.1"/>
    </source>
</evidence>
<dbReference type="FunFam" id="2.60.34.10:FF:000014">
    <property type="entry name" value="Chaperone protein DnaK HSP70"/>
    <property type="match status" value="1"/>
</dbReference>
<dbReference type="NCBIfam" id="TIGR02350">
    <property type="entry name" value="prok_dnaK"/>
    <property type="match status" value="1"/>
</dbReference>
<evidence type="ECO:0000256" key="9">
    <source>
        <dbReference type="SAM" id="MobiDB-lite"/>
    </source>
</evidence>
<dbReference type="Gene3D" id="1.20.1270.10">
    <property type="match status" value="1"/>
</dbReference>
<keyword evidence="3 7" id="KW-0547">Nucleotide-binding</keyword>
<comment type="function">
    <text evidence="7">Acts as a chaperone.</text>
</comment>
<dbReference type="Gene3D" id="3.30.420.40">
    <property type="match status" value="2"/>
</dbReference>
<evidence type="ECO:0000313" key="11">
    <source>
        <dbReference type="Proteomes" id="UP000231503"/>
    </source>
</evidence>
<keyword evidence="2 7" id="KW-0597">Phosphoprotein</keyword>
<dbReference type="NCBIfam" id="NF001413">
    <property type="entry name" value="PRK00290.1"/>
    <property type="match status" value="1"/>
</dbReference>
<accession>A0A2H0TEB2</accession>
<dbReference type="CDD" id="cd10234">
    <property type="entry name" value="ASKHA_NBD_HSP70_DnaK-like"/>
    <property type="match status" value="1"/>
</dbReference>
<dbReference type="GO" id="GO:0005524">
    <property type="term" value="F:ATP binding"/>
    <property type="evidence" value="ECO:0007669"/>
    <property type="project" value="UniProtKB-UniRule"/>
</dbReference>
<protein>
    <recommendedName>
        <fullName evidence="7">Chaperone protein DnaK</fullName>
    </recommendedName>
    <alternativeName>
        <fullName evidence="7">HSP70</fullName>
    </alternativeName>
    <alternativeName>
        <fullName evidence="7">Heat shock 70 kDa protein</fullName>
    </alternativeName>
    <alternativeName>
        <fullName evidence="7">Heat shock protein 70</fullName>
    </alternativeName>
</protein>
<dbReference type="PROSITE" id="PS00297">
    <property type="entry name" value="HSP70_1"/>
    <property type="match status" value="1"/>
</dbReference>